<dbReference type="Gene3D" id="2.60.40.10">
    <property type="entry name" value="Immunoglobulins"/>
    <property type="match status" value="1"/>
</dbReference>
<protein>
    <recommendedName>
        <fullName evidence="10">Ig-like domain-containing protein</fullName>
    </recommendedName>
</protein>
<evidence type="ECO:0000256" key="4">
    <source>
        <dbReference type="ARBA" id="ARBA00023157"/>
    </source>
</evidence>
<sequence>MARLMRLLLLSIFVISTKSEDDWTKKCNRCKCIWASGRKTADCTSIGFYEIPTNLSSDIREIDFSNNPLGQFGKNVFKNAHLTDIHKLKFQNCSIQNLHGEAFNGLLLLIELDLSRNELSTLDKNIFSENIKLRVINFSYNKIKVIESGLFYNMTYAQKISLDHNEIETLEKNTFRYLPALQHISLDNNKLKSLSLDFETMPKLNSLSLKSNAWICDCHLQKFRNHVKINNLDTEAVSCEGPEKYKGRQWGEDIVFACSPYILEPTPNMVVKVEDSNVTLFCKVTGNPPPDVDWIGTNGRTLDRDPRITKQKYVVSKSTSGEYTYNNLTITNFNYRDRGEYKCLAKNPGGEDEINITLSYPVGHNSLNQPLGINMGLIIGLSVVILVTLIIIVVILVFFCKRNSANAANQKRNDDSDGLEEYIGMRDHQPDMKKQLITDVNPVSKPPRVTVPGSVTSGGTEVSDQKRILMDTDSVYDDDSYHEGSLMPLMRKSQLILDDFRQPYPPDLLSFPSRALQPSPAGSSASTVADTSRLPPHQGPQSPLYGHISPNENLYRTLPISRSQSPFVSGVPPRIPRLGQGYVTIPRRPRQSWSSEPPLSDIGEPLYDNLGLRTSINGSYANSLNKMGGDTSTPKSNRLFPSSPSTIDPIAEHESTPTAQTLPRNFNKLTPSRTNWAKANAEALRSPEKRKSTTSLPGTEGKKVPPRPPPKPKKQSPSRPLFEDEGEDGTEV</sequence>
<dbReference type="Pfam" id="PF13855">
    <property type="entry name" value="LRR_8"/>
    <property type="match status" value="2"/>
</dbReference>
<dbReference type="PANTHER" id="PTHR24366">
    <property type="entry name" value="IG(IMMUNOGLOBULIN) AND LRR(LEUCINE RICH REPEAT) DOMAINS"/>
    <property type="match status" value="1"/>
</dbReference>
<dbReference type="SMART" id="SM00408">
    <property type="entry name" value="IGc2"/>
    <property type="match status" value="1"/>
</dbReference>
<dbReference type="AlphaFoldDB" id="A0A9P0BDB0"/>
<dbReference type="InterPro" id="IPR003599">
    <property type="entry name" value="Ig_sub"/>
</dbReference>
<dbReference type="Gene3D" id="3.80.10.10">
    <property type="entry name" value="Ribonuclease Inhibitor"/>
    <property type="match status" value="2"/>
</dbReference>
<dbReference type="SMART" id="SM00082">
    <property type="entry name" value="LRRCT"/>
    <property type="match status" value="1"/>
</dbReference>
<feature type="region of interest" description="Disordered" evidence="7">
    <location>
        <begin position="442"/>
        <end position="462"/>
    </location>
</feature>
<feature type="compositionally biased region" description="Polar residues" evidence="7">
    <location>
        <begin position="625"/>
        <end position="646"/>
    </location>
</feature>
<organism evidence="11 12">
    <name type="scientific">Brassicogethes aeneus</name>
    <name type="common">Rape pollen beetle</name>
    <name type="synonym">Meligethes aeneus</name>
    <dbReference type="NCBI Taxonomy" id="1431903"/>
    <lineage>
        <taxon>Eukaryota</taxon>
        <taxon>Metazoa</taxon>
        <taxon>Ecdysozoa</taxon>
        <taxon>Arthropoda</taxon>
        <taxon>Hexapoda</taxon>
        <taxon>Insecta</taxon>
        <taxon>Pterygota</taxon>
        <taxon>Neoptera</taxon>
        <taxon>Endopterygota</taxon>
        <taxon>Coleoptera</taxon>
        <taxon>Polyphaga</taxon>
        <taxon>Cucujiformia</taxon>
        <taxon>Nitidulidae</taxon>
        <taxon>Meligethinae</taxon>
        <taxon>Brassicogethes</taxon>
    </lineage>
</organism>
<dbReference type="SUPFAM" id="SSF48726">
    <property type="entry name" value="Immunoglobulin"/>
    <property type="match status" value="1"/>
</dbReference>
<keyword evidence="3" id="KW-0677">Repeat</keyword>
<dbReference type="SUPFAM" id="SSF52058">
    <property type="entry name" value="L domain-like"/>
    <property type="match status" value="1"/>
</dbReference>
<evidence type="ECO:0000256" key="2">
    <source>
        <dbReference type="ARBA" id="ARBA00022729"/>
    </source>
</evidence>
<evidence type="ECO:0000313" key="11">
    <source>
        <dbReference type="EMBL" id="CAH0560624.1"/>
    </source>
</evidence>
<feature type="compositionally biased region" description="Polar residues" evidence="7">
    <location>
        <begin position="453"/>
        <end position="462"/>
    </location>
</feature>
<keyword evidence="8" id="KW-1133">Transmembrane helix</keyword>
<dbReference type="InterPro" id="IPR036179">
    <property type="entry name" value="Ig-like_dom_sf"/>
</dbReference>
<keyword evidence="4" id="KW-1015">Disulfide bond</keyword>
<dbReference type="SMART" id="SM00409">
    <property type="entry name" value="IG"/>
    <property type="match status" value="1"/>
</dbReference>
<keyword evidence="8" id="KW-0472">Membrane</keyword>
<feature type="compositionally biased region" description="Acidic residues" evidence="7">
    <location>
        <begin position="723"/>
        <end position="732"/>
    </location>
</feature>
<keyword evidence="2 9" id="KW-0732">Signal</keyword>
<dbReference type="InterPro" id="IPR003591">
    <property type="entry name" value="Leu-rich_rpt_typical-subtyp"/>
</dbReference>
<evidence type="ECO:0000256" key="6">
    <source>
        <dbReference type="ARBA" id="ARBA00023319"/>
    </source>
</evidence>
<dbReference type="SMART" id="SM00369">
    <property type="entry name" value="LRR_TYP"/>
    <property type="match status" value="5"/>
</dbReference>
<feature type="compositionally biased region" description="Polar residues" evidence="7">
    <location>
        <begin position="520"/>
        <end position="530"/>
    </location>
</feature>
<dbReference type="GO" id="GO:0071944">
    <property type="term" value="C:cell periphery"/>
    <property type="evidence" value="ECO:0007669"/>
    <property type="project" value="UniProtKB-ARBA"/>
</dbReference>
<keyword evidence="8" id="KW-0812">Transmembrane</keyword>
<evidence type="ECO:0000256" key="3">
    <source>
        <dbReference type="ARBA" id="ARBA00022737"/>
    </source>
</evidence>
<evidence type="ECO:0000256" key="8">
    <source>
        <dbReference type="SAM" id="Phobius"/>
    </source>
</evidence>
<dbReference type="Pfam" id="PF07679">
    <property type="entry name" value="I-set"/>
    <property type="match status" value="1"/>
</dbReference>
<evidence type="ECO:0000256" key="9">
    <source>
        <dbReference type="SAM" id="SignalP"/>
    </source>
</evidence>
<dbReference type="EMBL" id="OV121138">
    <property type="protein sequence ID" value="CAH0560624.1"/>
    <property type="molecule type" value="Genomic_DNA"/>
</dbReference>
<keyword evidence="1" id="KW-0433">Leucine-rich repeat</keyword>
<dbReference type="InterPro" id="IPR000483">
    <property type="entry name" value="Cys-rich_flank_reg_C"/>
</dbReference>
<keyword evidence="5" id="KW-0325">Glycoprotein</keyword>
<feature type="region of interest" description="Disordered" evidence="7">
    <location>
        <begin position="509"/>
        <end position="550"/>
    </location>
</feature>
<feature type="chain" id="PRO_5040449529" description="Ig-like domain-containing protein" evidence="9">
    <location>
        <begin position="20"/>
        <end position="732"/>
    </location>
</feature>
<reference evidence="11" key="1">
    <citation type="submission" date="2021-12" db="EMBL/GenBank/DDBJ databases">
        <authorList>
            <person name="King R."/>
        </authorList>
    </citation>
    <scope>NUCLEOTIDE SEQUENCE</scope>
</reference>
<dbReference type="InterPro" id="IPR032675">
    <property type="entry name" value="LRR_dom_sf"/>
</dbReference>
<evidence type="ECO:0000256" key="5">
    <source>
        <dbReference type="ARBA" id="ARBA00023180"/>
    </source>
</evidence>
<dbReference type="InterPro" id="IPR001611">
    <property type="entry name" value="Leu-rich_rpt"/>
</dbReference>
<keyword evidence="12" id="KW-1185">Reference proteome</keyword>
<feature type="transmembrane region" description="Helical" evidence="8">
    <location>
        <begin position="375"/>
        <end position="400"/>
    </location>
</feature>
<accession>A0A9P0BDB0</accession>
<dbReference type="PROSITE" id="PS50835">
    <property type="entry name" value="IG_LIKE"/>
    <property type="match status" value="1"/>
</dbReference>
<dbReference type="InterPro" id="IPR003598">
    <property type="entry name" value="Ig_sub2"/>
</dbReference>
<evidence type="ECO:0000313" key="12">
    <source>
        <dbReference type="Proteomes" id="UP001154078"/>
    </source>
</evidence>
<evidence type="ECO:0000256" key="1">
    <source>
        <dbReference type="ARBA" id="ARBA00022614"/>
    </source>
</evidence>
<feature type="compositionally biased region" description="Polar residues" evidence="7">
    <location>
        <begin position="656"/>
        <end position="677"/>
    </location>
</feature>
<feature type="region of interest" description="Disordered" evidence="7">
    <location>
        <begin position="625"/>
        <end position="732"/>
    </location>
</feature>
<dbReference type="OrthoDB" id="5954366at2759"/>
<evidence type="ECO:0000259" key="10">
    <source>
        <dbReference type="PROSITE" id="PS50835"/>
    </source>
</evidence>
<name>A0A9P0BDB0_BRAAE</name>
<proteinExistence type="predicted"/>
<gene>
    <name evidence="11" type="ORF">MELIAE_LOCUS10354</name>
</gene>
<dbReference type="FunFam" id="2.60.40.10:FF:000032">
    <property type="entry name" value="palladin isoform X1"/>
    <property type="match status" value="1"/>
</dbReference>
<dbReference type="InterPro" id="IPR013098">
    <property type="entry name" value="Ig_I-set"/>
</dbReference>
<evidence type="ECO:0000256" key="7">
    <source>
        <dbReference type="SAM" id="MobiDB-lite"/>
    </source>
</evidence>
<dbReference type="InterPro" id="IPR007110">
    <property type="entry name" value="Ig-like_dom"/>
</dbReference>
<keyword evidence="6" id="KW-0393">Immunoglobulin domain</keyword>
<dbReference type="Proteomes" id="UP001154078">
    <property type="component" value="Chromosome 7"/>
</dbReference>
<feature type="signal peptide" evidence="9">
    <location>
        <begin position="1"/>
        <end position="19"/>
    </location>
</feature>
<feature type="domain" description="Ig-like" evidence="10">
    <location>
        <begin position="260"/>
        <end position="357"/>
    </location>
</feature>
<dbReference type="InterPro" id="IPR013783">
    <property type="entry name" value="Ig-like_fold"/>
</dbReference>
<dbReference type="PANTHER" id="PTHR24366:SF96">
    <property type="entry name" value="LEUCINE RICH REPEAT CONTAINING 53"/>
    <property type="match status" value="1"/>
</dbReference>